<keyword evidence="2" id="KW-1185">Reference proteome</keyword>
<evidence type="ECO:0000313" key="2">
    <source>
        <dbReference type="Proteomes" id="UP001056120"/>
    </source>
</evidence>
<evidence type="ECO:0000313" key="1">
    <source>
        <dbReference type="EMBL" id="KAI3826279.1"/>
    </source>
</evidence>
<organism evidence="1 2">
    <name type="scientific">Smallanthus sonchifolius</name>
    <dbReference type="NCBI Taxonomy" id="185202"/>
    <lineage>
        <taxon>Eukaryota</taxon>
        <taxon>Viridiplantae</taxon>
        <taxon>Streptophyta</taxon>
        <taxon>Embryophyta</taxon>
        <taxon>Tracheophyta</taxon>
        <taxon>Spermatophyta</taxon>
        <taxon>Magnoliopsida</taxon>
        <taxon>eudicotyledons</taxon>
        <taxon>Gunneridae</taxon>
        <taxon>Pentapetalae</taxon>
        <taxon>asterids</taxon>
        <taxon>campanulids</taxon>
        <taxon>Asterales</taxon>
        <taxon>Asteraceae</taxon>
        <taxon>Asteroideae</taxon>
        <taxon>Heliantheae alliance</taxon>
        <taxon>Millerieae</taxon>
        <taxon>Smallanthus</taxon>
    </lineage>
</organism>
<reference evidence="1 2" key="2">
    <citation type="journal article" date="2022" name="Mol. Ecol. Resour.">
        <title>The genomes of chicory, endive, great burdock and yacon provide insights into Asteraceae paleo-polyploidization history and plant inulin production.</title>
        <authorList>
            <person name="Fan W."/>
            <person name="Wang S."/>
            <person name="Wang H."/>
            <person name="Wang A."/>
            <person name="Jiang F."/>
            <person name="Liu H."/>
            <person name="Zhao H."/>
            <person name="Xu D."/>
            <person name="Zhang Y."/>
        </authorList>
    </citation>
    <scope>NUCLEOTIDE SEQUENCE [LARGE SCALE GENOMIC DNA]</scope>
    <source>
        <strain evidence="2">cv. Yunnan</strain>
        <tissue evidence="1">Leaves</tissue>
    </source>
</reference>
<dbReference type="Proteomes" id="UP001056120">
    <property type="component" value="Linkage Group LG01"/>
</dbReference>
<name>A0ACB9K276_9ASTR</name>
<comment type="caution">
    <text evidence="1">The sequence shown here is derived from an EMBL/GenBank/DDBJ whole genome shotgun (WGS) entry which is preliminary data.</text>
</comment>
<dbReference type="EMBL" id="CM042018">
    <property type="protein sequence ID" value="KAI3826279.1"/>
    <property type="molecule type" value="Genomic_DNA"/>
</dbReference>
<reference evidence="2" key="1">
    <citation type="journal article" date="2022" name="Mol. Ecol. Resour.">
        <title>The genomes of chicory, endive, great burdock and yacon provide insights into Asteraceae palaeo-polyploidization history and plant inulin production.</title>
        <authorList>
            <person name="Fan W."/>
            <person name="Wang S."/>
            <person name="Wang H."/>
            <person name="Wang A."/>
            <person name="Jiang F."/>
            <person name="Liu H."/>
            <person name="Zhao H."/>
            <person name="Xu D."/>
            <person name="Zhang Y."/>
        </authorList>
    </citation>
    <scope>NUCLEOTIDE SEQUENCE [LARGE SCALE GENOMIC DNA]</scope>
    <source>
        <strain evidence="2">cv. Yunnan</strain>
    </source>
</reference>
<accession>A0ACB9K276</accession>
<sequence>MGDLQNEVEVPLYFLCPISLEIMKDPVTLSTGITYDRDSIENWLFSQKNDVCPITKQVVVDIELTPNHTLRRLIQSWCTLNASSGVERFPTPRLPISKTEITKLLKDSKSPQHQMKSLKRLKSIVLENEKNKRLMESVGAADYLSSIINNGISTSMTSSSPAGANEALNILYHLKLSPTGLKSLFGKTGDFVETLTRVMQRAGDYESRAYAVMLLKSMFEVAEPMHVTSLNPKFFTELVQILTDQISQKATKATLKLLISVCPWGRNRIKVTEAGAVAVLIDALLDCTEKRTSEMIITVLEQVCQSAEGRAELLKHGGGLAVVSKKIFRVLSVASEKAVRILYSVAMFSGNTRVVQEMLELGVVEKLLLVLQVDCGSKMKEKAREILKMHARVWKKSSCVTYNLI</sequence>
<gene>
    <name evidence="1" type="ORF">L1987_00324</name>
</gene>
<proteinExistence type="predicted"/>
<protein>
    <submittedName>
        <fullName evidence="1">Uncharacterized protein</fullName>
    </submittedName>
</protein>